<sequence>MANLVFDSPVTLVVKTPNQKVDDLRIDCALEWSVEQLKRHLSRVYPTKPESQHQRLIYSGQLLNDNLILKDVLREKVSSAHSISSSKSENSMPTTPNTYPTDTGGLRYRGAHTQGYPPFNMYHQQMTNIPYNVAMAQGNGYAIPPFMLPPYWMQQMMAQQMAAGGMLPPNVNQQPNFGYPQMPFPWYPQAGNVPAPHVPFMTPPQTPAPPPPQAAQPAPAQAPQPQANENVQANANAGPLFDDEEDEDNANRDWLDKIYTLCRIGVLLSIFWFYSSTSRFLLLVLTFVLIYLYQCGFFQIFLRNRGNNRQEIPFQEPEPQQGGEQRPAANADNEQQEDATDGQNGEDTPDNSDEPAVPPPPPGPSAATVAYNFITSFFTSLFPDGAAVQN</sequence>
<dbReference type="SUPFAM" id="SSF54236">
    <property type="entry name" value="Ubiquitin-like"/>
    <property type="match status" value="1"/>
</dbReference>
<comment type="caution">
    <text evidence="9">The sequence shown here is derived from an EMBL/GenBank/DDBJ whole genome shotgun (WGS) entry which is preliminary data.</text>
</comment>
<name>A0AAD9QG15_ACRCE</name>
<reference evidence="9" key="2">
    <citation type="journal article" date="2023" name="Science">
        <title>Genomic signatures of disease resistance in endangered staghorn corals.</title>
        <authorList>
            <person name="Vollmer S.V."/>
            <person name="Selwyn J.D."/>
            <person name="Despard B.A."/>
            <person name="Roesel C.L."/>
        </authorList>
    </citation>
    <scope>NUCLEOTIDE SEQUENCE</scope>
    <source>
        <strain evidence="9">K2</strain>
    </source>
</reference>
<evidence type="ECO:0000313" key="10">
    <source>
        <dbReference type="Proteomes" id="UP001249851"/>
    </source>
</evidence>
<dbReference type="GO" id="GO:0016020">
    <property type="term" value="C:membrane"/>
    <property type="evidence" value="ECO:0007669"/>
    <property type="project" value="UniProtKB-SubCell"/>
</dbReference>
<dbReference type="InterPro" id="IPR029071">
    <property type="entry name" value="Ubiquitin-like_domsf"/>
</dbReference>
<evidence type="ECO:0000259" key="8">
    <source>
        <dbReference type="PROSITE" id="PS50053"/>
    </source>
</evidence>
<dbReference type="PANTHER" id="PTHR12943">
    <property type="entry name" value="HOMOCYSTEINE-RESPONSIVE ENDOPLASMIC RETICULUM-RESIDENT UNIQUITIN-LIKE DOMAIN HERPUD PROTEIN FAMILY MEMBER"/>
    <property type="match status" value="1"/>
</dbReference>
<feature type="compositionally biased region" description="Pro residues" evidence="6">
    <location>
        <begin position="201"/>
        <end position="214"/>
    </location>
</feature>
<evidence type="ECO:0000256" key="3">
    <source>
        <dbReference type="ARBA" id="ARBA00022989"/>
    </source>
</evidence>
<dbReference type="EMBL" id="JARQWQ010000035">
    <property type="protein sequence ID" value="KAK2560636.1"/>
    <property type="molecule type" value="Genomic_DNA"/>
</dbReference>
<protein>
    <submittedName>
        <fullName evidence="9">Homocysteine-responsive endoplasmic reticulum-resident ubiquitin-like domain member 2 protein</fullName>
    </submittedName>
</protein>
<feature type="compositionally biased region" description="Polar residues" evidence="6">
    <location>
        <begin position="92"/>
        <end position="101"/>
    </location>
</feature>
<dbReference type="GO" id="GO:0030968">
    <property type="term" value="P:endoplasmic reticulum unfolded protein response"/>
    <property type="evidence" value="ECO:0007669"/>
    <property type="project" value="TreeGrafter"/>
</dbReference>
<feature type="compositionally biased region" description="Low complexity" evidence="6">
    <location>
        <begin position="215"/>
        <end position="228"/>
    </location>
</feature>
<dbReference type="FunFam" id="3.10.20.90:FF:000046">
    <property type="entry name" value="Homocysteine-responsive endoplasmic reticulum-resident ubiquitin-like domain member 2 protein"/>
    <property type="match status" value="1"/>
</dbReference>
<evidence type="ECO:0000256" key="5">
    <source>
        <dbReference type="ARBA" id="ARBA00023230"/>
    </source>
</evidence>
<evidence type="ECO:0000256" key="2">
    <source>
        <dbReference type="ARBA" id="ARBA00022692"/>
    </source>
</evidence>
<keyword evidence="5" id="KW-0834">Unfolded protein response</keyword>
<evidence type="ECO:0000313" key="9">
    <source>
        <dbReference type="EMBL" id="KAK2560636.1"/>
    </source>
</evidence>
<feature type="compositionally biased region" description="Low complexity" evidence="6">
    <location>
        <begin position="80"/>
        <end position="91"/>
    </location>
</feature>
<gene>
    <name evidence="9" type="ORF">P5673_016388</name>
</gene>
<dbReference type="PANTHER" id="PTHR12943:SF27">
    <property type="entry name" value="HOMOCYSTEINE-INDUCED ENDOPLASMIC RETICULUM PROTEIN, ISOFORM A"/>
    <property type="match status" value="1"/>
</dbReference>
<feature type="domain" description="Ubiquitin-like" evidence="8">
    <location>
        <begin position="10"/>
        <end position="71"/>
    </location>
</feature>
<accession>A0AAD9QG15</accession>
<keyword evidence="4 7" id="KW-0472">Membrane</keyword>
<keyword evidence="3 7" id="KW-1133">Transmembrane helix</keyword>
<feature type="transmembrane region" description="Helical" evidence="7">
    <location>
        <begin position="280"/>
        <end position="302"/>
    </location>
</feature>
<dbReference type="Proteomes" id="UP001249851">
    <property type="component" value="Unassembled WGS sequence"/>
</dbReference>
<comment type="subcellular location">
    <subcellularLocation>
        <location evidence="1">Membrane</location>
    </subcellularLocation>
</comment>
<feature type="region of interest" description="Disordered" evidence="6">
    <location>
        <begin position="311"/>
        <end position="368"/>
    </location>
</feature>
<reference evidence="9" key="1">
    <citation type="journal article" date="2023" name="G3 (Bethesda)">
        <title>Whole genome assembly and annotation of the endangered Caribbean coral Acropora cervicornis.</title>
        <authorList>
            <person name="Selwyn J.D."/>
            <person name="Vollmer S.V."/>
        </authorList>
    </citation>
    <scope>NUCLEOTIDE SEQUENCE</scope>
    <source>
        <strain evidence="9">K2</strain>
    </source>
</reference>
<dbReference type="Pfam" id="PF00240">
    <property type="entry name" value="ubiquitin"/>
    <property type="match status" value="1"/>
</dbReference>
<dbReference type="InterPro" id="IPR000626">
    <property type="entry name" value="Ubiquitin-like_dom"/>
</dbReference>
<dbReference type="AlphaFoldDB" id="A0AAD9QG15"/>
<organism evidence="9 10">
    <name type="scientific">Acropora cervicornis</name>
    <name type="common">Staghorn coral</name>
    <dbReference type="NCBI Taxonomy" id="6130"/>
    <lineage>
        <taxon>Eukaryota</taxon>
        <taxon>Metazoa</taxon>
        <taxon>Cnidaria</taxon>
        <taxon>Anthozoa</taxon>
        <taxon>Hexacorallia</taxon>
        <taxon>Scleractinia</taxon>
        <taxon>Astrocoeniina</taxon>
        <taxon>Acroporidae</taxon>
        <taxon>Acropora</taxon>
    </lineage>
</organism>
<dbReference type="Gene3D" id="3.10.20.90">
    <property type="entry name" value="Phosphatidylinositol 3-kinase Catalytic Subunit, Chain A, domain 1"/>
    <property type="match status" value="1"/>
</dbReference>
<dbReference type="SMART" id="SM00213">
    <property type="entry name" value="UBQ"/>
    <property type="match status" value="1"/>
</dbReference>
<evidence type="ECO:0000256" key="6">
    <source>
        <dbReference type="SAM" id="MobiDB-lite"/>
    </source>
</evidence>
<keyword evidence="10" id="KW-1185">Reference proteome</keyword>
<feature type="region of interest" description="Disordered" evidence="6">
    <location>
        <begin position="197"/>
        <end position="228"/>
    </location>
</feature>
<feature type="region of interest" description="Disordered" evidence="6">
    <location>
        <begin position="80"/>
        <end position="106"/>
    </location>
</feature>
<evidence type="ECO:0000256" key="4">
    <source>
        <dbReference type="ARBA" id="ARBA00023136"/>
    </source>
</evidence>
<proteinExistence type="predicted"/>
<dbReference type="CDD" id="cd01790">
    <property type="entry name" value="Ubl_HERP"/>
    <property type="match status" value="1"/>
</dbReference>
<evidence type="ECO:0000256" key="7">
    <source>
        <dbReference type="SAM" id="Phobius"/>
    </source>
</evidence>
<dbReference type="PROSITE" id="PS50053">
    <property type="entry name" value="UBIQUITIN_2"/>
    <property type="match status" value="1"/>
</dbReference>
<feature type="compositionally biased region" description="Low complexity" evidence="6">
    <location>
        <begin position="311"/>
        <end position="327"/>
    </location>
</feature>
<keyword evidence="2 7" id="KW-0812">Transmembrane</keyword>
<evidence type="ECO:0000256" key="1">
    <source>
        <dbReference type="ARBA" id="ARBA00004370"/>
    </source>
</evidence>
<dbReference type="InterPro" id="IPR039751">
    <property type="entry name" value="HERPUD1/2"/>
</dbReference>